<dbReference type="EMBL" id="JOMQ01000029">
    <property type="protein sequence ID" value="OUJ02447.1"/>
    <property type="molecule type" value="Genomic_DNA"/>
</dbReference>
<name>A0A1Z5YV17_9PROT</name>
<reference evidence="1 2" key="1">
    <citation type="submission" date="2014-06" db="EMBL/GenBank/DDBJ databases">
        <authorList>
            <person name="Ju J."/>
            <person name="Zhang J."/>
        </authorList>
    </citation>
    <scope>NUCLEOTIDE SEQUENCE [LARGE SCALE GENOMIC DNA]</scope>
    <source>
        <strain evidence="1 2">DsW_47</strain>
    </source>
</reference>
<dbReference type="AlphaFoldDB" id="A0A1Z5YV17"/>
<evidence type="ECO:0000313" key="2">
    <source>
        <dbReference type="Proteomes" id="UP000196086"/>
    </source>
</evidence>
<comment type="caution">
    <text evidence="1">The sequence shown here is derived from an EMBL/GenBank/DDBJ whole genome shotgun (WGS) entry which is preliminary data.</text>
</comment>
<proteinExistence type="predicted"/>
<organism evidence="1 2">
    <name type="scientific">Acetobacter cibinongensis</name>
    <dbReference type="NCBI Taxonomy" id="146475"/>
    <lineage>
        <taxon>Bacteria</taxon>
        <taxon>Pseudomonadati</taxon>
        <taxon>Pseudomonadota</taxon>
        <taxon>Alphaproteobacteria</taxon>
        <taxon>Acetobacterales</taxon>
        <taxon>Acetobacteraceae</taxon>
        <taxon>Acetobacter</taxon>
    </lineage>
</organism>
<accession>A0A1Z5YV17</accession>
<protein>
    <submittedName>
        <fullName evidence="1">Uncharacterized protein</fullName>
    </submittedName>
</protein>
<dbReference type="Proteomes" id="UP000196086">
    <property type="component" value="Unassembled WGS sequence"/>
</dbReference>
<evidence type="ECO:0000313" key="1">
    <source>
        <dbReference type="EMBL" id="OUJ02447.1"/>
    </source>
</evidence>
<sequence length="137" mass="15483">MIDCIDGLSKLISLYLKVDNLFSFFLKNKTDTKDIDSELLGKKARKCSNHLMEVSRFISGPLRPKMAEKRIGMRHVYRTAFQRKAVRPALSSDLSLERIAQDLGIGSSTLIAMIHRGCIPYVNGRVIWIMSATPLNE</sequence>
<dbReference type="RefSeq" id="WP_165760005.1">
    <property type="nucleotide sequence ID" value="NZ_JOMQ01000029.1"/>
</dbReference>
<gene>
    <name evidence="1" type="ORF">HK14_06270</name>
</gene>